<dbReference type="InterPro" id="IPR004026">
    <property type="entry name" value="Ada_DNA_repair_Zn-bd"/>
</dbReference>
<dbReference type="EMBL" id="QZBZ01000607">
    <property type="protein sequence ID" value="TIA28317.1"/>
    <property type="molecule type" value="Genomic_DNA"/>
</dbReference>
<keyword evidence="3" id="KW-0805">Transcription regulation</keyword>
<dbReference type="InterPro" id="IPR035451">
    <property type="entry name" value="Ada-like_dom_sf"/>
</dbReference>
<keyword evidence="5" id="KW-0804">Transcription</keyword>
<dbReference type="AlphaFoldDB" id="A0A4V4LD33"/>
<comment type="caution">
    <text evidence="7">The sequence shown here is derived from an EMBL/GenBank/DDBJ whole genome shotgun (WGS) entry which is preliminary data.</text>
</comment>
<keyword evidence="4" id="KW-0010">Activator</keyword>
<keyword evidence="2" id="KW-0489">Methyltransferase</keyword>
<dbReference type="GO" id="GO:0008270">
    <property type="term" value="F:zinc ion binding"/>
    <property type="evidence" value="ECO:0007669"/>
    <property type="project" value="InterPro"/>
</dbReference>
<comment type="cofactor">
    <cofactor evidence="1">
        <name>Zn(2+)</name>
        <dbReference type="ChEBI" id="CHEBI:29105"/>
    </cofactor>
</comment>
<evidence type="ECO:0000313" key="8">
    <source>
        <dbReference type="Proteomes" id="UP000308724"/>
    </source>
</evidence>
<feature type="domain" description="HTH araC/xylS-type" evidence="6">
    <location>
        <begin position="92"/>
        <end position="139"/>
    </location>
</feature>
<reference evidence="7 8" key="1">
    <citation type="submission" date="2018-10" db="EMBL/GenBank/DDBJ databases">
        <title>Fifty Aureobasidium pullulans genomes reveal a recombining polyextremotolerant generalist.</title>
        <authorList>
            <person name="Gostincar C."/>
            <person name="Turk M."/>
            <person name="Zajc J."/>
            <person name="Gunde-Cimerman N."/>
        </authorList>
    </citation>
    <scope>NUCLEOTIDE SEQUENCE [LARGE SCALE GENOMIC DNA]</scope>
    <source>
        <strain evidence="7 8">EXF-1645</strain>
    </source>
</reference>
<dbReference type="GO" id="GO:0008168">
    <property type="term" value="F:methyltransferase activity"/>
    <property type="evidence" value="ECO:0007669"/>
    <property type="project" value="UniProtKB-KW"/>
</dbReference>
<dbReference type="SUPFAM" id="SSF57884">
    <property type="entry name" value="Ada DNA repair protein, N-terminal domain (N-Ada 10)"/>
    <property type="match status" value="1"/>
</dbReference>
<dbReference type="InterPro" id="IPR009057">
    <property type="entry name" value="Homeodomain-like_sf"/>
</dbReference>
<dbReference type="PROSITE" id="PS01124">
    <property type="entry name" value="HTH_ARAC_FAMILY_2"/>
    <property type="match status" value="1"/>
</dbReference>
<evidence type="ECO:0000256" key="1">
    <source>
        <dbReference type="ARBA" id="ARBA00001947"/>
    </source>
</evidence>
<evidence type="ECO:0000313" key="7">
    <source>
        <dbReference type="EMBL" id="TIA28317.1"/>
    </source>
</evidence>
<dbReference type="SUPFAM" id="SSF46689">
    <property type="entry name" value="Homeodomain-like"/>
    <property type="match status" value="1"/>
</dbReference>
<keyword evidence="2" id="KW-0808">Transferase</keyword>
<sequence length="219" mass="24151">MAAATAAARWKAVTTRDASNNSFVYAVRSTRIYCRPSCPARLARRANVEFFDTPAQAESAGYRACKRCQPDLDAKDDPQIRLVRRACDTIAAAMLLSSSSGGRRPQLQELAAEANLTPSHFHRVFKKIAGVTPGRYARAMRDTTIAGKETGFVDIARDYGALFLQDVHDSNHCFDLCQAQLDDAIIPDSDFTVDNLIDWNHFDEMMGEEPDALAPAFCA</sequence>
<dbReference type="Proteomes" id="UP000308724">
    <property type="component" value="Unassembled WGS sequence"/>
</dbReference>
<dbReference type="Gene3D" id="3.40.10.10">
    <property type="entry name" value="DNA Methylphosphotriester Repair Domain"/>
    <property type="match status" value="1"/>
</dbReference>
<dbReference type="GO" id="GO:0043565">
    <property type="term" value="F:sequence-specific DNA binding"/>
    <property type="evidence" value="ECO:0007669"/>
    <property type="project" value="InterPro"/>
</dbReference>
<evidence type="ECO:0000256" key="2">
    <source>
        <dbReference type="ARBA" id="ARBA00022603"/>
    </source>
</evidence>
<evidence type="ECO:0000256" key="5">
    <source>
        <dbReference type="ARBA" id="ARBA00023163"/>
    </source>
</evidence>
<protein>
    <recommendedName>
        <fullName evidence="6">HTH araC/xylS-type domain-containing protein</fullName>
    </recommendedName>
</protein>
<dbReference type="GO" id="GO:0006281">
    <property type="term" value="P:DNA repair"/>
    <property type="evidence" value="ECO:0007669"/>
    <property type="project" value="InterPro"/>
</dbReference>
<dbReference type="InterPro" id="IPR018060">
    <property type="entry name" value="HTH_AraC"/>
</dbReference>
<proteinExistence type="predicted"/>
<organism evidence="7 8">
    <name type="scientific">Aureobasidium pullulans</name>
    <name type="common">Black yeast</name>
    <name type="synonym">Pullularia pullulans</name>
    <dbReference type="NCBI Taxonomy" id="5580"/>
    <lineage>
        <taxon>Eukaryota</taxon>
        <taxon>Fungi</taxon>
        <taxon>Dikarya</taxon>
        <taxon>Ascomycota</taxon>
        <taxon>Pezizomycotina</taxon>
        <taxon>Dothideomycetes</taxon>
        <taxon>Dothideomycetidae</taxon>
        <taxon>Dothideales</taxon>
        <taxon>Saccotheciaceae</taxon>
        <taxon>Aureobasidium</taxon>
    </lineage>
</organism>
<dbReference type="Pfam" id="PF02805">
    <property type="entry name" value="Ada_Zn_binding"/>
    <property type="match status" value="1"/>
</dbReference>
<name>A0A4V4LD33_AURPU</name>
<gene>
    <name evidence="7" type="ORF">D6C78_10801</name>
</gene>
<dbReference type="Gene3D" id="1.10.10.60">
    <property type="entry name" value="Homeodomain-like"/>
    <property type="match status" value="1"/>
</dbReference>
<evidence type="ECO:0000256" key="3">
    <source>
        <dbReference type="ARBA" id="ARBA00023015"/>
    </source>
</evidence>
<evidence type="ECO:0000259" key="6">
    <source>
        <dbReference type="PROSITE" id="PS01124"/>
    </source>
</evidence>
<accession>A0A4V4LD33</accession>
<dbReference type="GO" id="GO:0003700">
    <property type="term" value="F:DNA-binding transcription factor activity"/>
    <property type="evidence" value="ECO:0007669"/>
    <property type="project" value="InterPro"/>
</dbReference>
<evidence type="ECO:0000256" key="4">
    <source>
        <dbReference type="ARBA" id="ARBA00023159"/>
    </source>
</evidence>
<dbReference type="GO" id="GO:0032259">
    <property type="term" value="P:methylation"/>
    <property type="evidence" value="ECO:0007669"/>
    <property type="project" value="UniProtKB-KW"/>
</dbReference>